<dbReference type="InterPro" id="IPR027417">
    <property type="entry name" value="P-loop_NTPase"/>
</dbReference>
<dbReference type="SMART" id="SM00382">
    <property type="entry name" value="AAA"/>
    <property type="match status" value="1"/>
</dbReference>
<dbReference type="HOGENOM" id="CLU_000604_84_3_0"/>
<keyword evidence="3" id="KW-0547">Nucleotide-binding</keyword>
<dbReference type="STRING" id="522772.Dacet_2319"/>
<evidence type="ECO:0000256" key="5">
    <source>
        <dbReference type="ARBA" id="ARBA00022989"/>
    </source>
</evidence>
<evidence type="ECO:0000256" key="4">
    <source>
        <dbReference type="ARBA" id="ARBA00022840"/>
    </source>
</evidence>
<dbReference type="GO" id="GO:0005886">
    <property type="term" value="C:plasma membrane"/>
    <property type="evidence" value="ECO:0007669"/>
    <property type="project" value="UniProtKB-SubCell"/>
</dbReference>
<dbReference type="Pfam" id="PF00664">
    <property type="entry name" value="ABC_membrane"/>
    <property type="match status" value="1"/>
</dbReference>
<evidence type="ECO:0000256" key="2">
    <source>
        <dbReference type="ARBA" id="ARBA00022692"/>
    </source>
</evidence>
<protein>
    <submittedName>
        <fullName evidence="11">ABC transporter related protein</fullName>
    </submittedName>
</protein>
<dbReference type="InterPro" id="IPR017871">
    <property type="entry name" value="ABC_transporter-like_CS"/>
</dbReference>
<evidence type="ECO:0000256" key="3">
    <source>
        <dbReference type="ARBA" id="ARBA00022741"/>
    </source>
</evidence>
<dbReference type="InterPro" id="IPR003593">
    <property type="entry name" value="AAA+_ATPase"/>
</dbReference>
<dbReference type="AlphaFoldDB" id="D4H358"/>
<dbReference type="InterPro" id="IPR039421">
    <property type="entry name" value="Type_1_exporter"/>
</dbReference>
<feature type="transmembrane region" description="Helical" evidence="7">
    <location>
        <begin position="136"/>
        <end position="153"/>
    </location>
</feature>
<keyword evidence="6 7" id="KW-0472">Membrane</keyword>
<dbReference type="Pfam" id="PF00005">
    <property type="entry name" value="ABC_tran"/>
    <property type="match status" value="1"/>
</dbReference>
<keyword evidence="2 7" id="KW-0812">Transmembrane</keyword>
<evidence type="ECO:0000259" key="9">
    <source>
        <dbReference type="PROSITE" id="PS50893"/>
    </source>
</evidence>
<sequence length="575" mass="64046" precursor="true">MNNTKRIWQYFKKHKILIAIAFVSSMAVSGTDAAIAYMVKDILDGIFISKDEKMLRLVPLMIISLFTFRCGARFLQSYSIQYAGQKAVQSIRDDMYQKIIHQPMSYFSENSIGIMMTKIINDVSNLQRAISSAMRIFRSSLSIVFLTGIVFFQNPKLGISVFILAPILFLIVHKSGKKIKKTSHKIQEYTGEMGSALNESFSGIRVVKSFAAEIREYSKFKKVALSELKYKLRQAMITSVSSPMIETLSGFSIAAIILYGGTMVISGETTTGTFFSFVTAFGMMFEPIKKLNNYNQIIQVARASMERIFSVLDTENSILDNNGALQCNANEKNITFKNVSFRYKPDSAKVLDNISLSVPFGTSVALVGSSGAGKSSLVSLLPRFYDVTEGAIQIGGTDLRDFDVYSLRRNISIVSQSAFLFNNTVRYNIAYGFDKIEESRIIEAAEQAYATDFINDLPEGLDSLLGERGCKLSGGQKQRLTIARAILMNSPVLILDEATSALDTESEKIVQKALTNLMKNKTSFTIAHRLSTIINADIIAVMDNGKIIDTGTHTELLEKSDIYSKLFEMQFKNSR</sequence>
<feature type="transmembrane region" description="Helical" evidence="7">
    <location>
        <begin position="159"/>
        <end position="176"/>
    </location>
</feature>
<evidence type="ECO:0000313" key="11">
    <source>
        <dbReference type="EMBL" id="ADD69081.1"/>
    </source>
</evidence>
<feature type="signal peptide" evidence="8">
    <location>
        <begin position="1"/>
        <end position="29"/>
    </location>
</feature>
<dbReference type="PROSITE" id="PS50893">
    <property type="entry name" value="ABC_TRANSPORTER_2"/>
    <property type="match status" value="1"/>
</dbReference>
<evidence type="ECO:0000256" key="6">
    <source>
        <dbReference type="ARBA" id="ARBA00023136"/>
    </source>
</evidence>
<comment type="subcellular location">
    <subcellularLocation>
        <location evidence="1">Cell membrane</location>
        <topology evidence="1">Multi-pass membrane protein</topology>
    </subcellularLocation>
</comment>
<keyword evidence="8" id="KW-0732">Signal</keyword>
<dbReference type="Proteomes" id="UP000002012">
    <property type="component" value="Chromosome"/>
</dbReference>
<dbReference type="FunFam" id="3.40.50.300:FF:000218">
    <property type="entry name" value="Multidrug ABC transporter ATP-binding protein"/>
    <property type="match status" value="1"/>
</dbReference>
<dbReference type="FunCoup" id="D4H358">
    <property type="interactions" value="393"/>
</dbReference>
<evidence type="ECO:0000256" key="7">
    <source>
        <dbReference type="SAM" id="Phobius"/>
    </source>
</evidence>
<evidence type="ECO:0000256" key="1">
    <source>
        <dbReference type="ARBA" id="ARBA00004651"/>
    </source>
</evidence>
<keyword evidence="12" id="KW-1185">Reference proteome</keyword>
<name>D4H358_DENA2</name>
<feature type="domain" description="ABC transporter" evidence="9">
    <location>
        <begin position="334"/>
        <end position="569"/>
    </location>
</feature>
<dbReference type="SUPFAM" id="SSF90123">
    <property type="entry name" value="ABC transporter transmembrane region"/>
    <property type="match status" value="1"/>
</dbReference>
<dbReference type="GO" id="GO:0005524">
    <property type="term" value="F:ATP binding"/>
    <property type="evidence" value="ECO:0007669"/>
    <property type="project" value="UniProtKB-KW"/>
</dbReference>
<dbReference type="Gene3D" id="3.40.50.300">
    <property type="entry name" value="P-loop containing nucleotide triphosphate hydrolases"/>
    <property type="match status" value="1"/>
</dbReference>
<dbReference type="InterPro" id="IPR036640">
    <property type="entry name" value="ABC1_TM_sf"/>
</dbReference>
<dbReference type="GO" id="GO:0015421">
    <property type="term" value="F:ABC-type oligopeptide transporter activity"/>
    <property type="evidence" value="ECO:0007669"/>
    <property type="project" value="TreeGrafter"/>
</dbReference>
<keyword evidence="4" id="KW-0067">ATP-binding</keyword>
<dbReference type="EMBL" id="CP001968">
    <property type="protein sequence ID" value="ADD69081.1"/>
    <property type="molecule type" value="Genomic_DNA"/>
</dbReference>
<gene>
    <name evidence="11" type="ordered locus">Dacet_2319</name>
</gene>
<feature type="transmembrane region" description="Helical" evidence="7">
    <location>
        <begin position="57"/>
        <end position="75"/>
    </location>
</feature>
<evidence type="ECO:0000259" key="10">
    <source>
        <dbReference type="PROSITE" id="PS50929"/>
    </source>
</evidence>
<feature type="domain" description="ABC transmembrane type-1" evidence="10">
    <location>
        <begin position="19"/>
        <end position="299"/>
    </location>
</feature>
<dbReference type="CDD" id="cd18552">
    <property type="entry name" value="ABC_6TM_MsbA_like"/>
    <property type="match status" value="1"/>
</dbReference>
<dbReference type="PaxDb" id="522772-Dacet_2319"/>
<reference evidence="11 12" key="1">
    <citation type="journal article" date="2010" name="Stand. Genomic Sci.">
        <title>Complete genome sequence of Denitrovibrio acetiphilus type strain (N2460).</title>
        <authorList>
            <person name="Kiss H."/>
            <person name="Lang E."/>
            <person name="Lapidus A."/>
            <person name="Copeland A."/>
            <person name="Nolan M."/>
            <person name="Glavina Del Rio T."/>
            <person name="Chen F."/>
            <person name="Lucas S."/>
            <person name="Tice H."/>
            <person name="Cheng J.F."/>
            <person name="Han C."/>
            <person name="Goodwin L."/>
            <person name="Pitluck S."/>
            <person name="Liolios K."/>
            <person name="Pati A."/>
            <person name="Ivanova N."/>
            <person name="Mavromatis K."/>
            <person name="Chen A."/>
            <person name="Palaniappan K."/>
            <person name="Land M."/>
            <person name="Hauser L."/>
            <person name="Chang Y.J."/>
            <person name="Jeffries C.D."/>
            <person name="Detter J.C."/>
            <person name="Brettin T."/>
            <person name="Spring S."/>
            <person name="Rohde M."/>
            <person name="Goker M."/>
            <person name="Woyke T."/>
            <person name="Bristow J."/>
            <person name="Eisen J.A."/>
            <person name="Markowitz V."/>
            <person name="Hugenholtz P."/>
            <person name="Kyrpides N.C."/>
            <person name="Klenk H.P."/>
        </authorList>
    </citation>
    <scope>NUCLEOTIDE SEQUENCE [LARGE SCALE GENOMIC DNA]</scope>
    <source>
        <strain evidence="12">DSM 12809 / NBRC 114555 / N2460</strain>
    </source>
</reference>
<dbReference type="InterPro" id="IPR003439">
    <property type="entry name" value="ABC_transporter-like_ATP-bd"/>
</dbReference>
<dbReference type="KEGG" id="dap:Dacet_2319"/>
<dbReference type="OrthoDB" id="3176683at2"/>
<dbReference type="GO" id="GO:0016887">
    <property type="term" value="F:ATP hydrolysis activity"/>
    <property type="evidence" value="ECO:0007669"/>
    <property type="project" value="InterPro"/>
</dbReference>
<dbReference type="PANTHER" id="PTHR43394:SF1">
    <property type="entry name" value="ATP-BINDING CASSETTE SUB-FAMILY B MEMBER 10, MITOCHONDRIAL"/>
    <property type="match status" value="1"/>
</dbReference>
<dbReference type="PROSITE" id="PS00211">
    <property type="entry name" value="ABC_TRANSPORTER_1"/>
    <property type="match status" value="1"/>
</dbReference>
<dbReference type="PROSITE" id="PS50929">
    <property type="entry name" value="ABC_TM1F"/>
    <property type="match status" value="1"/>
</dbReference>
<evidence type="ECO:0000256" key="8">
    <source>
        <dbReference type="SAM" id="SignalP"/>
    </source>
</evidence>
<dbReference type="InParanoid" id="D4H358"/>
<dbReference type="InterPro" id="IPR011527">
    <property type="entry name" value="ABC1_TM_dom"/>
</dbReference>
<keyword evidence="5 7" id="KW-1133">Transmembrane helix</keyword>
<accession>D4H358</accession>
<dbReference type="eggNOG" id="COG1132">
    <property type="taxonomic scope" value="Bacteria"/>
</dbReference>
<organism evidence="11 12">
    <name type="scientific">Denitrovibrio acetiphilus (strain DSM 12809 / NBRC 114555 / N2460)</name>
    <dbReference type="NCBI Taxonomy" id="522772"/>
    <lineage>
        <taxon>Bacteria</taxon>
        <taxon>Pseudomonadati</taxon>
        <taxon>Deferribacterota</taxon>
        <taxon>Deferribacteres</taxon>
        <taxon>Deferribacterales</taxon>
        <taxon>Geovibrionaceae</taxon>
        <taxon>Denitrovibrio</taxon>
    </lineage>
</organism>
<dbReference type="Gene3D" id="1.20.1560.10">
    <property type="entry name" value="ABC transporter type 1, transmembrane domain"/>
    <property type="match status" value="1"/>
</dbReference>
<feature type="chain" id="PRO_5003057965" evidence="8">
    <location>
        <begin position="30"/>
        <end position="575"/>
    </location>
</feature>
<dbReference type="PANTHER" id="PTHR43394">
    <property type="entry name" value="ATP-DEPENDENT PERMEASE MDL1, MITOCHONDRIAL"/>
    <property type="match status" value="1"/>
</dbReference>
<evidence type="ECO:0000313" key="12">
    <source>
        <dbReference type="Proteomes" id="UP000002012"/>
    </source>
</evidence>
<dbReference type="SUPFAM" id="SSF52540">
    <property type="entry name" value="P-loop containing nucleoside triphosphate hydrolases"/>
    <property type="match status" value="1"/>
</dbReference>
<proteinExistence type="predicted"/>